<dbReference type="InterPro" id="IPR003838">
    <property type="entry name" value="ABC3_permease_C"/>
</dbReference>
<dbReference type="EMBL" id="VSSQ01000299">
    <property type="protein sequence ID" value="MPL90272.1"/>
    <property type="molecule type" value="Genomic_DNA"/>
</dbReference>
<evidence type="ECO:0000256" key="4">
    <source>
        <dbReference type="ARBA" id="ARBA00022989"/>
    </source>
</evidence>
<dbReference type="GO" id="GO:0044874">
    <property type="term" value="P:lipoprotein localization to outer membrane"/>
    <property type="evidence" value="ECO:0007669"/>
    <property type="project" value="TreeGrafter"/>
</dbReference>
<evidence type="ECO:0008006" key="10">
    <source>
        <dbReference type="Google" id="ProtNLM"/>
    </source>
</evidence>
<comment type="subcellular location">
    <subcellularLocation>
        <location evidence="1">Cell membrane</location>
        <topology evidence="1">Multi-pass membrane protein</topology>
    </subcellularLocation>
</comment>
<evidence type="ECO:0000259" key="8">
    <source>
        <dbReference type="Pfam" id="PF12704"/>
    </source>
</evidence>
<evidence type="ECO:0000256" key="6">
    <source>
        <dbReference type="SAM" id="Phobius"/>
    </source>
</evidence>
<evidence type="ECO:0000256" key="2">
    <source>
        <dbReference type="ARBA" id="ARBA00022475"/>
    </source>
</evidence>
<organism evidence="9">
    <name type="scientific">bioreactor metagenome</name>
    <dbReference type="NCBI Taxonomy" id="1076179"/>
    <lineage>
        <taxon>unclassified sequences</taxon>
        <taxon>metagenomes</taxon>
        <taxon>ecological metagenomes</taxon>
    </lineage>
</organism>
<dbReference type="AlphaFoldDB" id="A0A644VHX2"/>
<evidence type="ECO:0000259" key="7">
    <source>
        <dbReference type="Pfam" id="PF02687"/>
    </source>
</evidence>
<feature type="domain" description="MacB-like periplasmic core" evidence="8">
    <location>
        <begin position="22"/>
        <end position="220"/>
    </location>
</feature>
<keyword evidence="4 6" id="KW-1133">Transmembrane helix</keyword>
<feature type="transmembrane region" description="Helical" evidence="6">
    <location>
        <begin position="21"/>
        <end position="41"/>
    </location>
</feature>
<proteinExistence type="predicted"/>
<accession>A0A644VHX2</accession>
<protein>
    <recommendedName>
        <fullName evidence="10">ABC3 transporter permease protein domain-containing protein</fullName>
    </recommendedName>
</protein>
<reference evidence="9" key="1">
    <citation type="submission" date="2019-08" db="EMBL/GenBank/DDBJ databases">
        <authorList>
            <person name="Kucharzyk K."/>
            <person name="Murdoch R.W."/>
            <person name="Higgins S."/>
            <person name="Loffler F."/>
        </authorList>
    </citation>
    <scope>NUCLEOTIDE SEQUENCE</scope>
</reference>
<keyword evidence="2" id="KW-1003">Cell membrane</keyword>
<dbReference type="Pfam" id="PF12704">
    <property type="entry name" value="MacB_PCD"/>
    <property type="match status" value="1"/>
</dbReference>
<feature type="transmembrane region" description="Helical" evidence="6">
    <location>
        <begin position="280"/>
        <end position="301"/>
    </location>
</feature>
<keyword evidence="3 6" id="KW-0812">Transmembrane</keyword>
<evidence type="ECO:0000256" key="1">
    <source>
        <dbReference type="ARBA" id="ARBA00004651"/>
    </source>
</evidence>
<keyword evidence="5 6" id="KW-0472">Membrane</keyword>
<dbReference type="PANTHER" id="PTHR30489">
    <property type="entry name" value="LIPOPROTEIN-RELEASING SYSTEM TRANSMEMBRANE PROTEIN LOLE"/>
    <property type="match status" value="1"/>
</dbReference>
<dbReference type="PANTHER" id="PTHR30489:SF0">
    <property type="entry name" value="LIPOPROTEIN-RELEASING SYSTEM TRANSMEMBRANE PROTEIN LOLE"/>
    <property type="match status" value="1"/>
</dbReference>
<feature type="transmembrane region" description="Helical" evidence="6">
    <location>
        <begin position="336"/>
        <end position="358"/>
    </location>
</feature>
<feature type="domain" description="ABC3 transporter permease C-terminal" evidence="7">
    <location>
        <begin position="287"/>
        <end position="414"/>
    </location>
</feature>
<dbReference type="InterPro" id="IPR025857">
    <property type="entry name" value="MacB_PCD"/>
</dbReference>
<dbReference type="GO" id="GO:0098797">
    <property type="term" value="C:plasma membrane protein complex"/>
    <property type="evidence" value="ECO:0007669"/>
    <property type="project" value="TreeGrafter"/>
</dbReference>
<evidence type="ECO:0000256" key="3">
    <source>
        <dbReference type="ARBA" id="ARBA00022692"/>
    </source>
</evidence>
<dbReference type="InterPro" id="IPR051447">
    <property type="entry name" value="Lipoprotein-release_system"/>
</dbReference>
<feature type="transmembrane region" description="Helical" evidence="6">
    <location>
        <begin position="387"/>
        <end position="412"/>
    </location>
</feature>
<sequence>MMTQFLWKGIIRDKRRSLLPCIVVAIGVFFLVFLHGLIGGMENNMISMTANFETGHVKIMTRAYSENVEQKPLDLALLNIDMLLSDLEKEYPEVDWNPRISFGGLLDIPDSTGETMAQGPVSGMAYHLLTAEINEAQRMGLEKALVTGRLIRRPLEVLISADFAERFNVQPEDTLTFFGSTMYGSMTFTNLSVAGIVRFGTTALDRGAIILDLGDAQQILDMENAASEVLGFLPKELYDDKQAESIKTSFNNRYKDSVDEYTPVMLQLSDQNFMGDMLEYMGSVTTIMIFLLILVLSIVLWNTGILGGIRRYNEFGVRLALGEEKKHIYRSLLTESLFIGITGSCFGTLLGLCLSFYISRYGIDYGPMMKNVSMMIDPVIRSQITPAMYVIGFIPGVLSMLTGTALAGIGIYKRKTATLFKELEG</sequence>
<name>A0A644VHX2_9ZZZZ</name>
<evidence type="ECO:0000256" key="5">
    <source>
        <dbReference type="ARBA" id="ARBA00023136"/>
    </source>
</evidence>
<evidence type="ECO:0000313" key="9">
    <source>
        <dbReference type="EMBL" id="MPL90272.1"/>
    </source>
</evidence>
<dbReference type="Pfam" id="PF02687">
    <property type="entry name" value="FtsX"/>
    <property type="match status" value="1"/>
</dbReference>
<gene>
    <name evidence="9" type="ORF">SDC9_36319</name>
</gene>
<comment type="caution">
    <text evidence="9">The sequence shown here is derived from an EMBL/GenBank/DDBJ whole genome shotgun (WGS) entry which is preliminary data.</text>
</comment>